<comment type="caution">
    <text evidence="7">The sequence shown here is derived from an EMBL/GenBank/DDBJ whole genome shotgun (WGS) entry which is preliminary data.</text>
</comment>
<dbReference type="Proteomes" id="UP000198211">
    <property type="component" value="Unassembled WGS sequence"/>
</dbReference>
<comment type="domain">
    <text evidence="5">The RxLR-dEER motif acts to carry the protein into the host cell cytoplasm through binding to cell surface phosphatidylinositol-3-phosphate.</text>
</comment>
<protein>
    <recommendedName>
        <fullName evidence="5">RxLR effector protein</fullName>
    </recommendedName>
</protein>
<organism evidence="7 8">
    <name type="scientific">Phytophthora megakarya</name>
    <dbReference type="NCBI Taxonomy" id="4795"/>
    <lineage>
        <taxon>Eukaryota</taxon>
        <taxon>Sar</taxon>
        <taxon>Stramenopiles</taxon>
        <taxon>Oomycota</taxon>
        <taxon>Peronosporomycetes</taxon>
        <taxon>Peronosporales</taxon>
        <taxon>Peronosporaceae</taxon>
        <taxon>Phytophthora</taxon>
    </lineage>
</organism>
<proteinExistence type="inferred from homology"/>
<evidence type="ECO:0000256" key="4">
    <source>
        <dbReference type="ARBA" id="ARBA00022729"/>
    </source>
</evidence>
<feature type="compositionally biased region" description="Basic and acidic residues" evidence="6">
    <location>
        <begin position="53"/>
        <end position="66"/>
    </location>
</feature>
<keyword evidence="8" id="KW-1185">Reference proteome</keyword>
<dbReference type="EMBL" id="NBNE01002648">
    <property type="protein sequence ID" value="OWZ09838.1"/>
    <property type="molecule type" value="Genomic_DNA"/>
</dbReference>
<evidence type="ECO:0000256" key="6">
    <source>
        <dbReference type="SAM" id="MobiDB-lite"/>
    </source>
</evidence>
<gene>
    <name evidence="7" type="ORF">PHMEG_00017398</name>
</gene>
<keyword evidence="4 5" id="KW-0732">Signal</keyword>
<feature type="signal peptide" evidence="5">
    <location>
        <begin position="1"/>
        <end position="23"/>
    </location>
</feature>
<comment type="similarity">
    <text evidence="2 5">Belongs to the RxLR effector family.</text>
</comment>
<evidence type="ECO:0000256" key="2">
    <source>
        <dbReference type="ARBA" id="ARBA00010400"/>
    </source>
</evidence>
<evidence type="ECO:0000313" key="8">
    <source>
        <dbReference type="Proteomes" id="UP000198211"/>
    </source>
</evidence>
<sequence>MRLGWILVLVVPALLTSTGVCSAIVGTRQTYSTFDNDGTRTLHSNNLGRSLRTTKESDQSEGATAKKDSIGAEERLVLNMKWKQFWWKTFHVSTNRAKEKLGLKNIYGPALEREEAFPAYLSYVNKIEKNKMWKDAHKRQVPTTDYWLTMEEKFGAINTLEKLE</sequence>
<comment type="subcellular location">
    <subcellularLocation>
        <location evidence="1 5">Secreted</location>
    </subcellularLocation>
</comment>
<dbReference type="InterPro" id="IPR031825">
    <property type="entry name" value="RXLR"/>
</dbReference>
<feature type="region of interest" description="Disordered" evidence="6">
    <location>
        <begin position="42"/>
        <end position="66"/>
    </location>
</feature>
<evidence type="ECO:0000256" key="1">
    <source>
        <dbReference type="ARBA" id="ARBA00004613"/>
    </source>
</evidence>
<feature type="chain" id="PRO_5012262732" description="RxLR effector protein" evidence="5">
    <location>
        <begin position="24"/>
        <end position="164"/>
    </location>
</feature>
<name>A0A225VY59_9STRA</name>
<evidence type="ECO:0000313" key="7">
    <source>
        <dbReference type="EMBL" id="OWZ09838.1"/>
    </source>
</evidence>
<dbReference type="Pfam" id="PF16810">
    <property type="entry name" value="RXLR"/>
    <property type="match status" value="1"/>
</dbReference>
<comment type="function">
    <text evidence="5">Effector that suppresses plant defense responses during pathogen infection.</text>
</comment>
<reference evidence="8" key="1">
    <citation type="submission" date="2017-03" db="EMBL/GenBank/DDBJ databases">
        <title>Phytopthora megakarya and P. palmivora, two closely related causual agents of cacao black pod achieved similar genome size and gene model numbers by different mechanisms.</title>
        <authorList>
            <person name="Ali S."/>
            <person name="Shao J."/>
            <person name="Larry D.J."/>
            <person name="Kronmiller B."/>
            <person name="Shen D."/>
            <person name="Strem M.D."/>
            <person name="Melnick R.L."/>
            <person name="Guiltinan M.J."/>
            <person name="Tyler B.M."/>
            <person name="Meinhardt L.W."/>
            <person name="Bailey B.A."/>
        </authorList>
    </citation>
    <scope>NUCLEOTIDE SEQUENCE [LARGE SCALE GENOMIC DNA]</scope>
    <source>
        <strain evidence="8">zdho120</strain>
    </source>
</reference>
<keyword evidence="3 5" id="KW-0964">Secreted</keyword>
<evidence type="ECO:0000256" key="3">
    <source>
        <dbReference type="ARBA" id="ARBA00022525"/>
    </source>
</evidence>
<dbReference type="AlphaFoldDB" id="A0A225VY59"/>
<accession>A0A225VY59</accession>
<evidence type="ECO:0000256" key="5">
    <source>
        <dbReference type="RuleBase" id="RU367124"/>
    </source>
</evidence>